<dbReference type="InterPro" id="IPR001189">
    <property type="entry name" value="Mn/Fe_SOD"/>
</dbReference>
<dbReference type="InterPro" id="IPR036314">
    <property type="entry name" value="SOD_C_sf"/>
</dbReference>
<dbReference type="SUPFAM" id="SSF46609">
    <property type="entry name" value="Fe,Mn superoxide dismutase (SOD), N-terminal domain"/>
    <property type="match status" value="1"/>
</dbReference>
<dbReference type="Gene3D" id="1.10.287.990">
    <property type="entry name" value="Fe,Mn superoxide dismutase (SOD) domain"/>
    <property type="match status" value="1"/>
</dbReference>
<dbReference type="PIRSF" id="PIRSF000349">
    <property type="entry name" value="SODismutase"/>
    <property type="match status" value="1"/>
</dbReference>
<organism evidence="9 10">
    <name type="scientific">Candidatus Buchananbacteria bacterium RIFCSPLOWO2_01_FULL_39_33</name>
    <dbReference type="NCBI Taxonomy" id="1797543"/>
    <lineage>
        <taxon>Bacteria</taxon>
        <taxon>Candidatus Buchananiibacteriota</taxon>
    </lineage>
</organism>
<dbReference type="InterPro" id="IPR019833">
    <property type="entry name" value="Mn/Fe_SOD_BS"/>
</dbReference>
<evidence type="ECO:0000256" key="5">
    <source>
        <dbReference type="PIRSR" id="PIRSR000349-1"/>
    </source>
</evidence>
<evidence type="ECO:0000259" key="7">
    <source>
        <dbReference type="Pfam" id="PF00081"/>
    </source>
</evidence>
<keyword evidence="4 6" id="KW-0560">Oxidoreductase</keyword>
<comment type="caution">
    <text evidence="9">The sequence shown here is derived from an EMBL/GenBank/DDBJ whole genome shotgun (WGS) entry which is preliminary data.</text>
</comment>
<protein>
    <recommendedName>
        <fullName evidence="2 6">Superoxide dismutase</fullName>
        <ecNumber evidence="2 6">1.15.1.1</ecNumber>
    </recommendedName>
</protein>
<dbReference type="InterPro" id="IPR036324">
    <property type="entry name" value="Mn/Fe_SOD_N_sf"/>
</dbReference>
<evidence type="ECO:0000259" key="8">
    <source>
        <dbReference type="Pfam" id="PF02777"/>
    </source>
</evidence>
<dbReference type="InterPro" id="IPR019831">
    <property type="entry name" value="Mn/Fe_SOD_N"/>
</dbReference>
<dbReference type="PROSITE" id="PS00088">
    <property type="entry name" value="SOD_MN"/>
    <property type="match status" value="1"/>
</dbReference>
<evidence type="ECO:0000313" key="10">
    <source>
        <dbReference type="Proteomes" id="UP000177376"/>
    </source>
</evidence>
<dbReference type="InterPro" id="IPR019832">
    <property type="entry name" value="Mn/Fe_SOD_C"/>
</dbReference>
<keyword evidence="3 5" id="KW-0479">Metal-binding</keyword>
<reference evidence="9 10" key="1">
    <citation type="journal article" date="2016" name="Nat. Commun.">
        <title>Thousands of microbial genomes shed light on interconnected biogeochemical processes in an aquifer system.</title>
        <authorList>
            <person name="Anantharaman K."/>
            <person name="Brown C.T."/>
            <person name="Hug L.A."/>
            <person name="Sharon I."/>
            <person name="Castelle C.J."/>
            <person name="Probst A.J."/>
            <person name="Thomas B.C."/>
            <person name="Singh A."/>
            <person name="Wilkins M.J."/>
            <person name="Karaoz U."/>
            <person name="Brodie E.L."/>
            <person name="Williams K.H."/>
            <person name="Hubbard S.S."/>
            <person name="Banfield J.F."/>
        </authorList>
    </citation>
    <scope>NUCLEOTIDE SEQUENCE [LARGE SCALE GENOMIC DNA]</scope>
</reference>
<feature type="domain" description="Manganese/iron superoxide dismutase N-terminal" evidence="7">
    <location>
        <begin position="2"/>
        <end position="89"/>
    </location>
</feature>
<sequence length="207" mass="23914">MKYQAEALDYAYDALEPFIDKLTMEIHHDKHYAGYVDKLNTALEKYEHLQSQPIVELLKNLNDLPAEICRPVKNNGGGSANHALFWKLLKKDVPVGGEIAKALAEKFGGFEEFQKQFTDASARLFGSGWSWLILNDGELEIITTPNQDTPLSVGQDPILLLDLWEHAYYLKYQNRRPAYIENFFQVINWEQVDKYYQEAKSNKARKQ</sequence>
<name>A0A1G1YLK9_9BACT</name>
<comment type="similarity">
    <text evidence="1 6">Belongs to the iron/manganese superoxide dismutase family.</text>
</comment>
<dbReference type="EMBL" id="MHIM01000004">
    <property type="protein sequence ID" value="OGY53144.1"/>
    <property type="molecule type" value="Genomic_DNA"/>
</dbReference>
<evidence type="ECO:0000256" key="3">
    <source>
        <dbReference type="ARBA" id="ARBA00022723"/>
    </source>
</evidence>
<comment type="catalytic activity">
    <reaction evidence="6">
        <text>2 superoxide + 2 H(+) = H2O2 + O2</text>
        <dbReference type="Rhea" id="RHEA:20696"/>
        <dbReference type="ChEBI" id="CHEBI:15378"/>
        <dbReference type="ChEBI" id="CHEBI:15379"/>
        <dbReference type="ChEBI" id="CHEBI:16240"/>
        <dbReference type="ChEBI" id="CHEBI:18421"/>
        <dbReference type="EC" id="1.15.1.1"/>
    </reaction>
</comment>
<comment type="function">
    <text evidence="6">Destroys radicals which are normally produced within the cells and which are toxic to biological systems.</text>
</comment>
<evidence type="ECO:0000313" key="9">
    <source>
        <dbReference type="EMBL" id="OGY53144.1"/>
    </source>
</evidence>
<feature type="binding site" evidence="5">
    <location>
        <position position="27"/>
    </location>
    <ligand>
        <name>Mn(2+)</name>
        <dbReference type="ChEBI" id="CHEBI:29035"/>
    </ligand>
</feature>
<feature type="binding site" evidence="5">
    <location>
        <position position="166"/>
    </location>
    <ligand>
        <name>Mn(2+)</name>
        <dbReference type="ChEBI" id="CHEBI:29035"/>
    </ligand>
</feature>
<dbReference type="PANTHER" id="PTHR43595">
    <property type="entry name" value="37S RIBOSOMAL PROTEIN S26, MITOCHONDRIAL"/>
    <property type="match status" value="1"/>
</dbReference>
<dbReference type="Gene3D" id="3.55.40.20">
    <property type="entry name" value="Iron/manganese superoxide dismutase, C-terminal domain"/>
    <property type="match status" value="1"/>
</dbReference>
<feature type="domain" description="Manganese/iron superoxide dismutase C-terminal" evidence="8">
    <location>
        <begin position="97"/>
        <end position="194"/>
    </location>
</feature>
<accession>A0A1G1YLK9</accession>
<dbReference type="PRINTS" id="PR01703">
    <property type="entry name" value="MNSODISMTASE"/>
</dbReference>
<dbReference type="EC" id="1.15.1.1" evidence="2 6"/>
<dbReference type="SUPFAM" id="SSF54719">
    <property type="entry name" value="Fe,Mn superoxide dismutase (SOD), C-terminal domain"/>
    <property type="match status" value="1"/>
</dbReference>
<dbReference type="AlphaFoldDB" id="A0A1G1YLK9"/>
<evidence type="ECO:0000256" key="6">
    <source>
        <dbReference type="RuleBase" id="RU000414"/>
    </source>
</evidence>
<dbReference type="Proteomes" id="UP000177376">
    <property type="component" value="Unassembled WGS sequence"/>
</dbReference>
<feature type="binding site" evidence="5">
    <location>
        <position position="82"/>
    </location>
    <ligand>
        <name>Mn(2+)</name>
        <dbReference type="ChEBI" id="CHEBI:29035"/>
    </ligand>
</feature>
<dbReference type="GO" id="GO:0004784">
    <property type="term" value="F:superoxide dismutase activity"/>
    <property type="evidence" value="ECO:0007669"/>
    <property type="project" value="UniProtKB-EC"/>
</dbReference>
<dbReference type="PANTHER" id="PTHR43595:SF2">
    <property type="entry name" value="SMALL RIBOSOMAL SUBUNIT PROTEIN MS42"/>
    <property type="match status" value="1"/>
</dbReference>
<gene>
    <name evidence="9" type="ORF">A3A02_00310</name>
</gene>
<dbReference type="FunFam" id="3.55.40.20:FF:000004">
    <property type="entry name" value="Superoxide dismutase [Fe]"/>
    <property type="match status" value="1"/>
</dbReference>
<dbReference type="GO" id="GO:0005737">
    <property type="term" value="C:cytoplasm"/>
    <property type="evidence" value="ECO:0007669"/>
    <property type="project" value="TreeGrafter"/>
</dbReference>
<dbReference type="Pfam" id="PF02777">
    <property type="entry name" value="Sod_Fe_C"/>
    <property type="match status" value="1"/>
</dbReference>
<proteinExistence type="inferred from homology"/>
<evidence type="ECO:0000256" key="4">
    <source>
        <dbReference type="ARBA" id="ARBA00023002"/>
    </source>
</evidence>
<evidence type="ECO:0000256" key="2">
    <source>
        <dbReference type="ARBA" id="ARBA00012682"/>
    </source>
</evidence>
<dbReference type="Pfam" id="PF00081">
    <property type="entry name" value="Sod_Fe_N"/>
    <property type="match status" value="1"/>
</dbReference>
<dbReference type="GO" id="GO:0046872">
    <property type="term" value="F:metal ion binding"/>
    <property type="evidence" value="ECO:0007669"/>
    <property type="project" value="UniProtKB-KW"/>
</dbReference>
<feature type="binding site" evidence="5">
    <location>
        <position position="162"/>
    </location>
    <ligand>
        <name>Mn(2+)</name>
        <dbReference type="ChEBI" id="CHEBI:29035"/>
    </ligand>
</feature>
<evidence type="ECO:0000256" key="1">
    <source>
        <dbReference type="ARBA" id="ARBA00008714"/>
    </source>
</evidence>